<evidence type="ECO:0000256" key="1">
    <source>
        <dbReference type="SAM" id="Coils"/>
    </source>
</evidence>
<dbReference type="RefSeq" id="WP_003744486.1">
    <property type="nucleotide sequence ID" value="NZ_BBRP01000008.1"/>
</dbReference>
<dbReference type="Proteomes" id="UP000566597">
    <property type="component" value="Unassembled WGS sequence"/>
</dbReference>
<reference evidence="4 8" key="4">
    <citation type="submission" date="2019-08" db="EMBL/GenBank/DDBJ databases">
        <authorList>
            <person name="Ashton P.M."/>
            <person name="Dallman T."/>
            <person name="Nair S."/>
            <person name="De Pinna E."/>
            <person name="Peters T."/>
            <person name="Grant K."/>
        </authorList>
    </citation>
    <scope>NUCLEOTIDE SEQUENCE [LARGE SCALE GENOMIC DNA]</scope>
    <source>
        <strain evidence="3 10">406731</strain>
        <strain evidence="4 8">788324</strain>
    </source>
</reference>
<evidence type="ECO:0000313" key="9">
    <source>
        <dbReference type="Proteomes" id="UP000522199"/>
    </source>
</evidence>
<dbReference type="EMBL" id="RCRQ01000006">
    <property type="protein sequence ID" value="MCO39187.1"/>
    <property type="molecule type" value="Genomic_DNA"/>
</dbReference>
<dbReference type="EMBL" id="AABEVT010000006">
    <property type="protein sequence ID" value="EAH0253017.1"/>
    <property type="molecule type" value="Genomic_DNA"/>
</dbReference>
<dbReference type="Proteomes" id="UP000845014">
    <property type="component" value="Unassembled WGS sequence"/>
</dbReference>
<reference evidence="2 9" key="3">
    <citation type="submission" date="2019-04" db="EMBL/GenBank/DDBJ databases">
        <authorList>
            <consortium name="GenomeTrakr network: Whole genome sequencing for foodborne pathogen traceback"/>
        </authorList>
    </citation>
    <scope>NUCLEOTIDE SEQUENCE [LARGE SCALE GENOMIC DNA]</scope>
    <source>
        <strain evidence="2 9">CFSAN072474</strain>
    </source>
</reference>
<sequence>MNTLTFNKLYIFSTFENKAKYIEFSNGKNIITTEDDVIGNKKGKSTILKNLYYTMGADCYFEDKWDVQKKISVLEFSVNKTSYIIFRQDKLFKIFDLKKNLLFKTLKRKELSTFLEKIFKFTVKLPNRHTDKLEIAPPAYFYLLNYTDQDKMNGSSFDSFRNLGEYSNFKLNTLYSHFGILDDRYYEVMKLVEQLSEQIKALDDECQLFYKMLEKIENELVDKVSFPTNFDVLQQEVDSTKNQYEKIVHSLQLTKNRLINQRNDNYEVKQELANLRKIIRKNDKDKKTINSHTCPKCHSIITDNLELKINTLNNEEDFLFLANELEKESLKVEANIYKEEKKYQQLLDTLKRYEDKLALSSKEISNVLKHKGLMEVRDKLIMDIGNSQVNLKQAQESLKEQRKILKEYLELKKQINETYYELMLNDKIHFNLEELDSDKFKKIDSNISAGGSNKPINTIVWYFNLLKVKNKFNPDAIRLPIVLDSPANAELDRDSKHTLLKYIFEESDKDSQLIVSTIGFSTSDFKEEHFDNVIELSNSKYELLNTEDYELYKELCKDLVLINE</sequence>
<evidence type="ECO:0000313" key="8">
    <source>
        <dbReference type="Proteomes" id="UP000467536"/>
    </source>
</evidence>
<evidence type="ECO:0000313" key="11">
    <source>
        <dbReference type="Proteomes" id="UP000845014"/>
    </source>
</evidence>
<evidence type="ECO:0000313" key="6">
    <source>
        <dbReference type="EMBL" id="MCO39187.1"/>
    </source>
</evidence>
<proteinExistence type="predicted"/>
<evidence type="ECO:0000313" key="3">
    <source>
        <dbReference type="EMBL" id="EAH0253017.1"/>
    </source>
</evidence>
<dbReference type="EMBL" id="AANEHK010000005">
    <property type="protein sequence ID" value="EDO0985807.1"/>
    <property type="molecule type" value="Genomic_DNA"/>
</dbReference>
<evidence type="ECO:0000313" key="7">
    <source>
        <dbReference type="Proteomes" id="UP000269407"/>
    </source>
</evidence>
<reference evidence="5" key="5">
    <citation type="submission" date="2020-01" db="EMBL/GenBank/DDBJ databases">
        <authorList>
            <consortium name="NCBI Pathogen Detection Project"/>
        </authorList>
    </citation>
    <scope>NUCLEOTIDE SEQUENCE</scope>
    <source>
        <strain evidence="5">CFIAFB20160079</strain>
    </source>
</reference>
<evidence type="ECO:0000313" key="4">
    <source>
        <dbReference type="EMBL" id="EDO0985807.1"/>
    </source>
</evidence>
<accession>A0A3A2WRN9</accession>
<gene>
    <name evidence="2" type="ORF">CW845_02375</name>
    <name evidence="3" type="ORF">D4U23_11510</name>
    <name evidence="6" type="ORF">DOV25_12035</name>
    <name evidence="4" type="ORF">FV747_07365</name>
    <name evidence="5" type="ORF">GYO01_11190</name>
</gene>
<comment type="caution">
    <text evidence="2">The sequence shown here is derived from an EMBL/GenBank/DDBJ whole genome shotgun (WGS) entry which is preliminary data.</text>
</comment>
<evidence type="ECO:0000313" key="5">
    <source>
        <dbReference type="EMBL" id="HAB7364675.1"/>
    </source>
</evidence>
<dbReference type="Proteomes" id="UP000269407">
    <property type="component" value="Unassembled WGS sequence"/>
</dbReference>
<dbReference type="AlphaFoldDB" id="A0A3A2WRN9"/>
<evidence type="ECO:0008006" key="12">
    <source>
        <dbReference type="Google" id="ProtNLM"/>
    </source>
</evidence>
<dbReference type="Proteomes" id="UP000522199">
    <property type="component" value="Unassembled WGS sequence"/>
</dbReference>
<dbReference type="EMBL" id="AABEKY010000001">
    <property type="protein sequence ID" value="EAG9386339.1"/>
    <property type="molecule type" value="Genomic_DNA"/>
</dbReference>
<reference evidence="5 11" key="1">
    <citation type="journal article" date="2018" name="Genome Biol.">
        <title>SKESA: strategic k-mer extension for scrupulous assemblies.</title>
        <authorList>
            <person name="Souvorov A."/>
            <person name="Agarwala R."/>
            <person name="Lipman D.J."/>
        </authorList>
    </citation>
    <scope>NUCLEOTIDE SEQUENCE [LARGE SCALE GENOMIC DNA]</scope>
    <source>
        <strain evidence="5 11">CFIAFB20160079</strain>
    </source>
</reference>
<name>A0A3A2WRN9_LISMN</name>
<feature type="coiled-coil region" evidence="1">
    <location>
        <begin position="391"/>
        <end position="418"/>
    </location>
</feature>
<keyword evidence="1" id="KW-0175">Coiled coil</keyword>
<feature type="coiled-coil region" evidence="1">
    <location>
        <begin position="322"/>
        <end position="363"/>
    </location>
</feature>
<organism evidence="2 9">
    <name type="scientific">Listeria monocytogenes</name>
    <dbReference type="NCBI Taxonomy" id="1639"/>
    <lineage>
        <taxon>Bacteria</taxon>
        <taxon>Bacillati</taxon>
        <taxon>Bacillota</taxon>
        <taxon>Bacilli</taxon>
        <taxon>Bacillales</taxon>
        <taxon>Listeriaceae</taxon>
        <taxon>Listeria</taxon>
    </lineage>
</organism>
<evidence type="ECO:0000313" key="2">
    <source>
        <dbReference type="EMBL" id="EAG9386339.1"/>
    </source>
</evidence>
<evidence type="ECO:0000313" key="10">
    <source>
        <dbReference type="Proteomes" id="UP000566597"/>
    </source>
</evidence>
<reference evidence="6 7" key="2">
    <citation type="submission" date="2018-07" db="EMBL/GenBank/DDBJ databases">
        <authorList>
            <consortium name="GenomeTrakr: Next Generation Sequencing Network for Food Pathogen Tracability"/>
        </authorList>
    </citation>
    <scope>NUCLEOTIDE SEQUENCE [LARGE SCALE GENOMIC DNA]</scope>
    <source>
        <strain evidence="6 7">FDA00013213</strain>
    </source>
</reference>
<dbReference type="EMBL" id="DAAHUJ010000005">
    <property type="protein sequence ID" value="HAB7364675.1"/>
    <property type="molecule type" value="Genomic_DNA"/>
</dbReference>
<protein>
    <recommendedName>
        <fullName evidence="12">DUF2326 domain-containing protein</fullName>
    </recommendedName>
</protein>
<dbReference type="Proteomes" id="UP000467536">
    <property type="component" value="Unassembled WGS sequence"/>
</dbReference>